<protein>
    <submittedName>
        <fullName evidence="1">Uncharacterized protein</fullName>
    </submittedName>
</protein>
<dbReference type="AlphaFoldDB" id="A0A433QSE8"/>
<name>A0A433QSE8_9FUNG</name>
<comment type="caution">
    <text evidence="1">The sequence shown here is derived from an EMBL/GenBank/DDBJ whole genome shotgun (WGS) entry which is preliminary data.</text>
</comment>
<gene>
    <name evidence="1" type="ORF">BC938DRAFT_474613</name>
</gene>
<proteinExistence type="predicted"/>
<dbReference type="Proteomes" id="UP000274822">
    <property type="component" value="Unassembled WGS sequence"/>
</dbReference>
<dbReference type="EMBL" id="RBNJ01001856">
    <property type="protein sequence ID" value="RUS32677.1"/>
    <property type="molecule type" value="Genomic_DNA"/>
</dbReference>
<accession>A0A433QSE8</accession>
<evidence type="ECO:0000313" key="2">
    <source>
        <dbReference type="Proteomes" id="UP000274822"/>
    </source>
</evidence>
<organism evidence="1 2">
    <name type="scientific">Jimgerdemannia flammicorona</name>
    <dbReference type="NCBI Taxonomy" id="994334"/>
    <lineage>
        <taxon>Eukaryota</taxon>
        <taxon>Fungi</taxon>
        <taxon>Fungi incertae sedis</taxon>
        <taxon>Mucoromycota</taxon>
        <taxon>Mucoromycotina</taxon>
        <taxon>Endogonomycetes</taxon>
        <taxon>Endogonales</taxon>
        <taxon>Endogonaceae</taxon>
        <taxon>Jimgerdemannia</taxon>
    </lineage>
</organism>
<keyword evidence="2" id="KW-1185">Reference proteome</keyword>
<evidence type="ECO:0000313" key="1">
    <source>
        <dbReference type="EMBL" id="RUS32677.1"/>
    </source>
</evidence>
<reference evidence="1 2" key="1">
    <citation type="journal article" date="2018" name="New Phytol.">
        <title>Phylogenomics of Endogonaceae and evolution of mycorrhizas within Mucoromycota.</title>
        <authorList>
            <person name="Chang Y."/>
            <person name="Desiro A."/>
            <person name="Na H."/>
            <person name="Sandor L."/>
            <person name="Lipzen A."/>
            <person name="Clum A."/>
            <person name="Barry K."/>
            <person name="Grigoriev I.V."/>
            <person name="Martin F.M."/>
            <person name="Stajich J.E."/>
            <person name="Smith M.E."/>
            <person name="Bonito G."/>
            <person name="Spatafora J.W."/>
        </authorList>
    </citation>
    <scope>NUCLEOTIDE SEQUENCE [LARGE SCALE GENOMIC DNA]</scope>
    <source>
        <strain evidence="1 2">AD002</strain>
    </source>
</reference>
<sequence length="119" mass="13058">MTNSDDFVLVPRNAVLAHIRTSVPGSLHFTPVYTSILHHVFISPLHPLSISHPLVISHSLVISHPLISALHLIPLSPFSISHPPPLCNKSLTPMPLYGASHSELDTTPSYHNHSQFLTL</sequence>